<reference evidence="1" key="1">
    <citation type="journal article" date="2021" name="New Phytol.">
        <title>Evolutionary innovations through gain and loss of genes in the ectomycorrhizal Boletales.</title>
        <authorList>
            <person name="Wu G."/>
            <person name="Miyauchi S."/>
            <person name="Morin E."/>
            <person name="Kuo A."/>
            <person name="Drula E."/>
            <person name="Varga T."/>
            <person name="Kohler A."/>
            <person name="Feng B."/>
            <person name="Cao Y."/>
            <person name="Lipzen A."/>
            <person name="Daum C."/>
            <person name="Hundley H."/>
            <person name="Pangilinan J."/>
            <person name="Johnson J."/>
            <person name="Barry K."/>
            <person name="LaButti K."/>
            <person name="Ng V."/>
            <person name="Ahrendt S."/>
            <person name="Min B."/>
            <person name="Choi I.G."/>
            <person name="Park H."/>
            <person name="Plett J.M."/>
            <person name="Magnuson J."/>
            <person name="Spatafora J.W."/>
            <person name="Nagy L.G."/>
            <person name="Henrissat B."/>
            <person name="Grigoriev I.V."/>
            <person name="Yang Z.L."/>
            <person name="Xu J."/>
            <person name="Martin F.M."/>
        </authorList>
    </citation>
    <scope>NUCLEOTIDE SEQUENCE</scope>
    <source>
        <strain evidence="1">ATCC 28755</strain>
    </source>
</reference>
<gene>
    <name evidence="1" type="ORF">BJ138DRAFT_999002</name>
</gene>
<name>A0ACB8ANP9_9AGAM</name>
<dbReference type="EMBL" id="MU267607">
    <property type="protein sequence ID" value="KAH7914877.1"/>
    <property type="molecule type" value="Genomic_DNA"/>
</dbReference>
<organism evidence="1 2">
    <name type="scientific">Hygrophoropsis aurantiaca</name>
    <dbReference type="NCBI Taxonomy" id="72124"/>
    <lineage>
        <taxon>Eukaryota</taxon>
        <taxon>Fungi</taxon>
        <taxon>Dikarya</taxon>
        <taxon>Basidiomycota</taxon>
        <taxon>Agaricomycotina</taxon>
        <taxon>Agaricomycetes</taxon>
        <taxon>Agaricomycetidae</taxon>
        <taxon>Boletales</taxon>
        <taxon>Coniophorineae</taxon>
        <taxon>Hygrophoropsidaceae</taxon>
        <taxon>Hygrophoropsis</taxon>
    </lineage>
</organism>
<keyword evidence="2" id="KW-1185">Reference proteome</keyword>
<evidence type="ECO:0000313" key="2">
    <source>
        <dbReference type="Proteomes" id="UP000790377"/>
    </source>
</evidence>
<dbReference type="Proteomes" id="UP000790377">
    <property type="component" value="Unassembled WGS sequence"/>
</dbReference>
<protein>
    <submittedName>
        <fullName evidence="1">Uncharacterized protein</fullName>
    </submittedName>
</protein>
<proteinExistence type="predicted"/>
<accession>A0ACB8ANP9</accession>
<sequence length="561" mass="63218">MHTIIYGNQIYQGRNASTSTVESLLLSEFASSHLLYSGLEALYKTTASSAAFDSAERYPAPTCLSGTRADILRRICDWIETSDSPPICWLSGMAGSGKSAIAQSIAETFAAQKRLAASFFFSRRELERCSTQHFFPTLASQFMIFLPSMRAKIAEILDEDFTTPTKVLREQMQKLLLEPLKTTNAKFTAPVLMVVDSLDECDNEKLVAELISLLTQLTRGCPFALRILVTSRAESHIRAKFREQDILALTYSLELQTFDSEEDIRSFLRHAFGVVLDENQVIMADEPRPWPKDLELESIVKKASGLFIFAITVVKYVGARHHDPRKRLEVILADRTVNPTGSAFSDLDTLYQDAIRIFPDIDATRLILGVIRHLSIPLTVRGLNNLLKKLDVNAGLVVNSLGSVLLVLEDGLQPVRIYHASFREFLANPQRAKQFFVDGAVYHRLIAQLCFEVMSKHLKRDMCSIKDPSMLNREITSLPDLCNRYIDESVRYACCYWAYHLAQVPNAGRLNDQLVSALQTFFQESLLYWVETLSLLGFLDTAVMMLRDTSSWLKVCRAGPT</sequence>
<comment type="caution">
    <text evidence="1">The sequence shown here is derived from an EMBL/GenBank/DDBJ whole genome shotgun (WGS) entry which is preliminary data.</text>
</comment>
<evidence type="ECO:0000313" key="1">
    <source>
        <dbReference type="EMBL" id="KAH7914877.1"/>
    </source>
</evidence>